<dbReference type="InterPro" id="IPR006474">
    <property type="entry name" value="Helicase_Cas3_CRISPR-ass_core"/>
</dbReference>
<evidence type="ECO:0000256" key="2">
    <source>
        <dbReference type="ARBA" id="ARBA00009046"/>
    </source>
</evidence>
<evidence type="ECO:0000313" key="12">
    <source>
        <dbReference type="Proteomes" id="UP000003835"/>
    </source>
</evidence>
<keyword evidence="5" id="KW-0547">Nucleotide-binding</keyword>
<dbReference type="SUPFAM" id="SSF52540">
    <property type="entry name" value="P-loop containing nucleoside triphosphate hydrolases"/>
    <property type="match status" value="1"/>
</dbReference>
<keyword evidence="8" id="KW-0067">ATP-binding</keyword>
<dbReference type="InterPro" id="IPR014001">
    <property type="entry name" value="Helicase_ATP-bd"/>
</dbReference>
<keyword evidence="12" id="KW-1185">Reference proteome</keyword>
<evidence type="ECO:0000256" key="3">
    <source>
        <dbReference type="ARBA" id="ARBA00022722"/>
    </source>
</evidence>
<dbReference type="RefSeq" id="WP_006102175.1">
    <property type="nucleotide sequence ID" value="NZ_DS989853.1"/>
</dbReference>
<dbReference type="Pfam" id="PF18019">
    <property type="entry name" value="Cas3_HD"/>
    <property type="match status" value="1"/>
</dbReference>
<keyword evidence="9" id="KW-0051">Antiviral defense</keyword>
<dbReference type="Proteomes" id="UP000003835">
    <property type="component" value="Unassembled WGS sequence"/>
</dbReference>
<dbReference type="AlphaFoldDB" id="B4VUE8"/>
<dbReference type="NCBIfam" id="TIGR01587">
    <property type="entry name" value="cas3_core"/>
    <property type="match status" value="1"/>
</dbReference>
<evidence type="ECO:0000256" key="1">
    <source>
        <dbReference type="ARBA" id="ARBA00006847"/>
    </source>
</evidence>
<evidence type="ECO:0000256" key="8">
    <source>
        <dbReference type="ARBA" id="ARBA00022840"/>
    </source>
</evidence>
<organism evidence="11 12">
    <name type="scientific">Coleofasciculus chthonoplastes PCC 7420</name>
    <dbReference type="NCBI Taxonomy" id="118168"/>
    <lineage>
        <taxon>Bacteria</taxon>
        <taxon>Bacillati</taxon>
        <taxon>Cyanobacteriota</taxon>
        <taxon>Cyanophyceae</taxon>
        <taxon>Coleofasciculales</taxon>
        <taxon>Coleofasciculaceae</taxon>
        <taxon>Coleofasciculus</taxon>
    </lineage>
</organism>
<dbReference type="eggNOG" id="COG1203">
    <property type="taxonomic scope" value="Bacteria"/>
</dbReference>
<proteinExistence type="inferred from homology"/>
<dbReference type="InterPro" id="IPR038257">
    <property type="entry name" value="CRISPR-assoc_Cas3_HD_sf"/>
</dbReference>
<dbReference type="EMBL" id="DS989853">
    <property type="protein sequence ID" value="EDX74332.1"/>
    <property type="molecule type" value="Genomic_DNA"/>
</dbReference>
<dbReference type="GO" id="GO:0003724">
    <property type="term" value="F:RNA helicase activity"/>
    <property type="evidence" value="ECO:0007669"/>
    <property type="project" value="TreeGrafter"/>
</dbReference>
<dbReference type="Gene3D" id="1.10.3210.30">
    <property type="match status" value="1"/>
</dbReference>
<dbReference type="InterPro" id="IPR011545">
    <property type="entry name" value="DEAD/DEAH_box_helicase_dom"/>
</dbReference>
<dbReference type="GO" id="GO:0003676">
    <property type="term" value="F:nucleic acid binding"/>
    <property type="evidence" value="ECO:0007669"/>
    <property type="project" value="InterPro"/>
</dbReference>
<evidence type="ECO:0000313" key="11">
    <source>
        <dbReference type="EMBL" id="EDX74332.1"/>
    </source>
</evidence>
<sequence length="783" mass="89141">MSKFKRLLAKSLSDSDSTRSQNAATFTGHIALVKRGAEVLLKCLDRRIFQQLGLDESEVDLFANTVRLGAYLHDWGKANQHFQEMVYLNTAQKSPDPKKRDKLKQLRQLWEKHHGKQMIRHEVLSGILALRVPEFRHWLEQCANADLVIAVWAAMGHHLKMTSDLDLTIRSGTGSSLFIYTDHNDFKRMLKMGRQLGLPANLPAVPGKVWQKEELERELKELYHEFDQIEQQIISENDTRRLRFIAAVKATVIAADLAGSALPVVDENIKDWIENVLSITLSENDLDQVLQQRLQGKKLRPFQQKIAATPHRITLVKAGCGTGKTIGAYAWAKKWAGDRKLFFGYPTTGTATQGFIDYAHETDIEADLMHSRADLDREILFSGDEDEGIDDRLAALTAWRQKLIVCTVDTVLGLMQNNRRSLYSWSAIAQGAFVFDEVHAYDNRLFGALLRFIDTFRGAPILLMSASFTPEQIQAIQGVVGELGEATQIIEGPKNLEVLPRYQIESIPSADQAWDRVRETLTRQHQNKVLWVTNSVKTCQELYLEAKQQIPDSIPVLIYHSRYRYFNRLEKHKWVIDAFEHEGAVLAITTQVCEMSLDLSADLLVTPIAPASALIQRLGRLNRRVMTTANHRVKLASGKIAPTLVYPWDDSRPYSQDELETGQHLVDQLAGKAICQENLAKIVAQMSTPEQQPSQSEWLEGCWCTRPNFLREPGYTITVLLEEDLANIKNAANQRQDKSFKKERQRWTIPIRIIPGFEKWRRNGYYPIAPPDQVKYRSETGAK</sequence>
<evidence type="ECO:0000256" key="5">
    <source>
        <dbReference type="ARBA" id="ARBA00022741"/>
    </source>
</evidence>
<dbReference type="Pfam" id="PF00270">
    <property type="entry name" value="DEAD"/>
    <property type="match status" value="1"/>
</dbReference>
<dbReference type="Gene3D" id="3.40.50.300">
    <property type="entry name" value="P-loop containing nucleotide triphosphate hydrolases"/>
    <property type="match status" value="2"/>
</dbReference>
<dbReference type="InterPro" id="IPR050079">
    <property type="entry name" value="DEAD_box_RNA_helicase"/>
</dbReference>
<dbReference type="InterPro" id="IPR027417">
    <property type="entry name" value="P-loop_NTPase"/>
</dbReference>
<dbReference type="GO" id="GO:0046872">
    <property type="term" value="F:metal ion binding"/>
    <property type="evidence" value="ECO:0007669"/>
    <property type="project" value="UniProtKB-KW"/>
</dbReference>
<dbReference type="PANTHER" id="PTHR47959:SF16">
    <property type="entry name" value="CRISPR-ASSOCIATED NUCLEASE_HELICASE CAS3-RELATED"/>
    <property type="match status" value="1"/>
</dbReference>
<dbReference type="PANTHER" id="PTHR47959">
    <property type="entry name" value="ATP-DEPENDENT RNA HELICASE RHLE-RELATED"/>
    <property type="match status" value="1"/>
</dbReference>
<keyword evidence="3" id="KW-0540">Nuclease</keyword>
<dbReference type="GO" id="GO:0016787">
    <property type="term" value="F:hydrolase activity"/>
    <property type="evidence" value="ECO:0007669"/>
    <property type="project" value="UniProtKB-KW"/>
</dbReference>
<dbReference type="OrthoDB" id="9810236at2"/>
<dbReference type="GO" id="GO:0005829">
    <property type="term" value="C:cytosol"/>
    <property type="evidence" value="ECO:0007669"/>
    <property type="project" value="TreeGrafter"/>
</dbReference>
<dbReference type="InterPro" id="IPR054712">
    <property type="entry name" value="Cas3-like_dom"/>
</dbReference>
<dbReference type="GO" id="GO:0005524">
    <property type="term" value="F:ATP binding"/>
    <property type="evidence" value="ECO:0007669"/>
    <property type="project" value="UniProtKB-KW"/>
</dbReference>
<evidence type="ECO:0000256" key="6">
    <source>
        <dbReference type="ARBA" id="ARBA00022801"/>
    </source>
</evidence>
<keyword evidence="7 11" id="KW-0347">Helicase</keyword>
<dbReference type="GO" id="GO:0004518">
    <property type="term" value="F:nuclease activity"/>
    <property type="evidence" value="ECO:0007669"/>
    <property type="project" value="UniProtKB-KW"/>
</dbReference>
<dbReference type="PROSITE" id="PS51643">
    <property type="entry name" value="HD_CAS3"/>
    <property type="match status" value="1"/>
</dbReference>
<gene>
    <name evidence="11" type="ORF">MC7420_3856</name>
</gene>
<reference evidence="11 12" key="1">
    <citation type="submission" date="2008-07" db="EMBL/GenBank/DDBJ databases">
        <authorList>
            <person name="Tandeau de Marsac N."/>
            <person name="Ferriera S."/>
            <person name="Johnson J."/>
            <person name="Kravitz S."/>
            <person name="Beeson K."/>
            <person name="Sutton G."/>
            <person name="Rogers Y.-H."/>
            <person name="Friedman R."/>
            <person name="Frazier M."/>
            <person name="Venter J.C."/>
        </authorList>
    </citation>
    <scope>NUCLEOTIDE SEQUENCE [LARGE SCALE GENOMIC DNA]</scope>
    <source>
        <strain evidence="11 12">PCC 7420</strain>
    </source>
</reference>
<dbReference type="HOGENOM" id="CLU_013108_0_0_3"/>
<feature type="domain" description="HD Cas3-type" evidence="10">
    <location>
        <begin position="19"/>
        <end position="258"/>
    </location>
</feature>
<protein>
    <submittedName>
        <fullName evidence="11">CRISPR-associated helicase Cas3 domain protein</fullName>
    </submittedName>
</protein>
<dbReference type="InterPro" id="IPR006483">
    <property type="entry name" value="CRISPR-assoc_Cas3_HD"/>
</dbReference>
<evidence type="ECO:0000256" key="9">
    <source>
        <dbReference type="ARBA" id="ARBA00023118"/>
    </source>
</evidence>
<accession>B4VUE8</accession>
<dbReference type="GO" id="GO:0051607">
    <property type="term" value="P:defense response to virus"/>
    <property type="evidence" value="ECO:0007669"/>
    <property type="project" value="UniProtKB-KW"/>
</dbReference>
<comment type="similarity">
    <text evidence="2">In the central section; belongs to the CRISPR-associated helicase Cas3 family.</text>
</comment>
<dbReference type="NCBIfam" id="TIGR01596">
    <property type="entry name" value="cas3_HD"/>
    <property type="match status" value="1"/>
</dbReference>
<keyword evidence="6" id="KW-0378">Hydrolase</keyword>
<dbReference type="STRING" id="118168.MC7420_3856"/>
<name>B4VUE8_9CYAN</name>
<evidence type="ECO:0000256" key="4">
    <source>
        <dbReference type="ARBA" id="ARBA00022723"/>
    </source>
</evidence>
<evidence type="ECO:0000259" key="10">
    <source>
        <dbReference type="PROSITE" id="PS51643"/>
    </source>
</evidence>
<evidence type="ECO:0000256" key="7">
    <source>
        <dbReference type="ARBA" id="ARBA00022806"/>
    </source>
</evidence>
<dbReference type="SMART" id="SM00487">
    <property type="entry name" value="DEXDc"/>
    <property type="match status" value="1"/>
</dbReference>
<comment type="similarity">
    <text evidence="1">In the N-terminal section; belongs to the CRISPR-associated nuclease Cas3-HD family.</text>
</comment>
<dbReference type="Pfam" id="PF22590">
    <property type="entry name" value="Cas3-like_C_2"/>
    <property type="match status" value="1"/>
</dbReference>
<keyword evidence="4" id="KW-0479">Metal-binding</keyword>